<evidence type="ECO:0000313" key="1">
    <source>
        <dbReference type="EMBL" id="GME74485.1"/>
    </source>
</evidence>
<protein>
    <submittedName>
        <fullName evidence="1">Unnamed protein product</fullName>
    </submittedName>
</protein>
<dbReference type="Proteomes" id="UP001165063">
    <property type="component" value="Unassembled WGS sequence"/>
</dbReference>
<dbReference type="PANTHER" id="PTHR47473:SF1">
    <property type="entry name" value="METHYLTRANSFERASE DOMAIN-CONTAINING PROTEIN"/>
    <property type="match status" value="1"/>
</dbReference>
<organism evidence="1 2">
    <name type="scientific">Ambrosiozyma monospora</name>
    <name type="common">Yeast</name>
    <name type="synonym">Endomycopsis monosporus</name>
    <dbReference type="NCBI Taxonomy" id="43982"/>
    <lineage>
        <taxon>Eukaryota</taxon>
        <taxon>Fungi</taxon>
        <taxon>Dikarya</taxon>
        <taxon>Ascomycota</taxon>
        <taxon>Saccharomycotina</taxon>
        <taxon>Pichiomycetes</taxon>
        <taxon>Pichiales</taxon>
        <taxon>Pichiaceae</taxon>
        <taxon>Ambrosiozyma</taxon>
    </lineage>
</organism>
<accession>A0A9W6T2W1</accession>
<gene>
    <name evidence="1" type="ORF">Amon01_000949300</name>
</gene>
<dbReference type="Pfam" id="PF11899">
    <property type="entry name" value="DUF3419"/>
    <property type="match status" value="1"/>
</dbReference>
<dbReference type="AlphaFoldDB" id="A0A9W6T2W1"/>
<keyword evidence="2" id="KW-1185">Reference proteome</keyword>
<sequence>MMGNSVIQYVVDTFDPIISKYMISTDNYFYYLTLMGRYSKNNCPAYLTKDAYKKFTSQNSPLDNIRLHTDFLNDVFNRITKHSLTVAVIMDHMDWFSEDGTDADDEITALFHALAPGGRVLLRSASQEPWYINNFEKLGFKCDPVAVRKSGTAIDRVNMYASTWVCTKTGRSRNMSTLQL</sequence>
<dbReference type="EMBL" id="BSXU01011273">
    <property type="protein sequence ID" value="GME74485.1"/>
    <property type="molecule type" value="Genomic_DNA"/>
</dbReference>
<reference evidence="1" key="1">
    <citation type="submission" date="2023-04" db="EMBL/GenBank/DDBJ databases">
        <title>Ambrosiozyma monospora NBRC 1965.</title>
        <authorList>
            <person name="Ichikawa N."/>
            <person name="Sato H."/>
            <person name="Tonouchi N."/>
        </authorList>
    </citation>
    <scope>NUCLEOTIDE SEQUENCE</scope>
    <source>
        <strain evidence="1">NBRC 1965</strain>
    </source>
</reference>
<dbReference type="PANTHER" id="PTHR47473">
    <property type="entry name" value="BTA1P"/>
    <property type="match status" value="1"/>
</dbReference>
<dbReference type="OrthoDB" id="10253390at2759"/>
<dbReference type="InterPro" id="IPR021829">
    <property type="entry name" value="DUF3419"/>
</dbReference>
<name>A0A9W6T2W1_AMBMO</name>
<evidence type="ECO:0000313" key="2">
    <source>
        <dbReference type="Proteomes" id="UP001165063"/>
    </source>
</evidence>
<proteinExistence type="predicted"/>
<comment type="caution">
    <text evidence="1">The sequence shown here is derived from an EMBL/GenBank/DDBJ whole genome shotgun (WGS) entry which is preliminary data.</text>
</comment>